<dbReference type="GO" id="GO:0019748">
    <property type="term" value="P:secondary metabolic process"/>
    <property type="evidence" value="ECO:0007669"/>
    <property type="project" value="TreeGrafter"/>
</dbReference>
<dbReference type="OrthoDB" id="2094269at2759"/>
<gene>
    <name evidence="4" type="ORF">BU23DRAFT_467286</name>
    <name evidence="3" type="ORF">BU23DRAFT_475174</name>
</gene>
<reference evidence="4" key="1">
    <citation type="journal article" date="2020" name="Stud. Mycol.">
        <title>101 Dothideomycetes genomes: a test case for predicting lifestyles and emergence of pathogens.</title>
        <authorList>
            <person name="Haridas S."/>
            <person name="Albert R."/>
            <person name="Binder M."/>
            <person name="Bloem J."/>
            <person name="Labutti K."/>
            <person name="Salamov A."/>
            <person name="Andreopoulos B."/>
            <person name="Baker S."/>
            <person name="Barry K."/>
            <person name="Bills G."/>
            <person name="Bluhm B."/>
            <person name="Cannon C."/>
            <person name="Castanera R."/>
            <person name="Culley D."/>
            <person name="Daum C."/>
            <person name="Ezra D."/>
            <person name="Gonzalez J."/>
            <person name="Henrissat B."/>
            <person name="Kuo A."/>
            <person name="Liang C."/>
            <person name="Lipzen A."/>
            <person name="Lutzoni F."/>
            <person name="Magnuson J."/>
            <person name="Mondo S."/>
            <person name="Nolan M."/>
            <person name="Ohm R."/>
            <person name="Pangilinan J."/>
            <person name="Park H.-J."/>
            <person name="Ramirez L."/>
            <person name="Alfaro M."/>
            <person name="Sun H."/>
            <person name="Tritt A."/>
            <person name="Yoshinaga Y."/>
            <person name="Zwiers L.-H."/>
            <person name="Turgeon B."/>
            <person name="Goodwin S."/>
            <person name="Spatafora J."/>
            <person name="Crous P."/>
            <person name="Grigoriev I."/>
        </authorList>
    </citation>
    <scope>NUCLEOTIDE SEQUENCE</scope>
    <source>
        <strain evidence="4">CBS 107.79</strain>
    </source>
</reference>
<dbReference type="GO" id="GO:0005634">
    <property type="term" value="C:nucleus"/>
    <property type="evidence" value="ECO:0007669"/>
    <property type="project" value="TreeGrafter"/>
</dbReference>
<evidence type="ECO:0000259" key="2">
    <source>
        <dbReference type="Pfam" id="PF03959"/>
    </source>
</evidence>
<feature type="domain" description="Serine hydrolase" evidence="2">
    <location>
        <begin position="2"/>
        <end position="203"/>
    </location>
</feature>
<protein>
    <submittedName>
        <fullName evidence="4">DUF341 domain-containing protein</fullName>
    </submittedName>
</protein>
<dbReference type="GO" id="GO:0016787">
    <property type="term" value="F:hydrolase activity"/>
    <property type="evidence" value="ECO:0007669"/>
    <property type="project" value="UniProtKB-KW"/>
</dbReference>
<accession>A0A6A5VHL9</accession>
<dbReference type="SUPFAM" id="SSF53474">
    <property type="entry name" value="alpha/beta-Hydrolases"/>
    <property type="match status" value="1"/>
</dbReference>
<proteinExistence type="predicted"/>
<dbReference type="Pfam" id="PF03959">
    <property type="entry name" value="FSH1"/>
    <property type="match status" value="1"/>
</dbReference>
<name>A0A6A5VHL9_9PLEO</name>
<evidence type="ECO:0000313" key="4">
    <source>
        <dbReference type="EMBL" id="KAF1972797.1"/>
    </source>
</evidence>
<dbReference type="PANTHER" id="PTHR48070">
    <property type="entry name" value="ESTERASE OVCA2"/>
    <property type="match status" value="1"/>
</dbReference>
<dbReference type="InterPro" id="IPR029058">
    <property type="entry name" value="AB_hydrolase_fold"/>
</dbReference>
<sequence>MRFLCLHGMGTNERMQIAENPPASLCHALGDHHEYDFVEGNIPCSPAPGIAQFLTVGEEAETFCFYEPNSANSILTALADLAWYIASEGPYQGVIGFSQGAALAATLMIKQGRNDYSTVHPLFQCAIFLCAGAPYDPVALDQGKAVLLEAKPDAPSIRVATAHVVGEKDDALAASLALVEQCDPRNHRVYMHAGGHDVPRDVQGVRRMISVVEEVLHLASHAQ</sequence>
<keyword evidence="1" id="KW-0378">Hydrolase</keyword>
<dbReference type="GO" id="GO:0005737">
    <property type="term" value="C:cytoplasm"/>
    <property type="evidence" value="ECO:0007669"/>
    <property type="project" value="TreeGrafter"/>
</dbReference>
<dbReference type="Gene3D" id="3.40.50.1820">
    <property type="entry name" value="alpha/beta hydrolase"/>
    <property type="match status" value="1"/>
</dbReference>
<dbReference type="Proteomes" id="UP000800036">
    <property type="component" value="Unassembled WGS sequence"/>
</dbReference>
<dbReference type="PANTHER" id="PTHR48070:SF7">
    <property type="entry name" value="SERINE HYDROLASE FSH DOMAIN-CONTAINING PROTEIN-RELATED"/>
    <property type="match status" value="1"/>
</dbReference>
<evidence type="ECO:0000313" key="5">
    <source>
        <dbReference type="Proteomes" id="UP000800036"/>
    </source>
</evidence>
<dbReference type="InterPro" id="IPR050593">
    <property type="entry name" value="LovG"/>
</dbReference>
<dbReference type="EMBL" id="ML976704">
    <property type="protein sequence ID" value="KAF1970088.1"/>
    <property type="molecule type" value="Genomic_DNA"/>
</dbReference>
<evidence type="ECO:0000256" key="1">
    <source>
        <dbReference type="ARBA" id="ARBA00022801"/>
    </source>
</evidence>
<organism evidence="4 5">
    <name type="scientific">Bimuria novae-zelandiae CBS 107.79</name>
    <dbReference type="NCBI Taxonomy" id="1447943"/>
    <lineage>
        <taxon>Eukaryota</taxon>
        <taxon>Fungi</taxon>
        <taxon>Dikarya</taxon>
        <taxon>Ascomycota</taxon>
        <taxon>Pezizomycotina</taxon>
        <taxon>Dothideomycetes</taxon>
        <taxon>Pleosporomycetidae</taxon>
        <taxon>Pleosporales</taxon>
        <taxon>Massarineae</taxon>
        <taxon>Didymosphaeriaceae</taxon>
        <taxon>Bimuria</taxon>
    </lineage>
</organism>
<dbReference type="InterPro" id="IPR005645">
    <property type="entry name" value="FSH-like_dom"/>
</dbReference>
<dbReference type="AlphaFoldDB" id="A0A6A5VHL9"/>
<keyword evidence="5" id="KW-1185">Reference proteome</keyword>
<evidence type="ECO:0000313" key="3">
    <source>
        <dbReference type="EMBL" id="KAF1970088.1"/>
    </source>
</evidence>
<dbReference type="EMBL" id="ML976685">
    <property type="protein sequence ID" value="KAF1972797.1"/>
    <property type="molecule type" value="Genomic_DNA"/>
</dbReference>